<reference evidence="2" key="1">
    <citation type="journal article" date="2019" name="Int. J. Syst. Evol. Microbiol.">
        <title>The Global Catalogue of Microorganisms (GCM) 10K type strain sequencing project: providing services to taxonomists for standard genome sequencing and annotation.</title>
        <authorList>
            <consortium name="The Broad Institute Genomics Platform"/>
            <consortium name="The Broad Institute Genome Sequencing Center for Infectious Disease"/>
            <person name="Wu L."/>
            <person name="Ma J."/>
        </authorList>
    </citation>
    <scope>NUCLEOTIDE SEQUENCE [LARGE SCALE GENOMIC DNA]</scope>
    <source>
        <strain evidence="2">JCM 17843</strain>
    </source>
</reference>
<name>A0ABQ2LBC1_9PROT</name>
<accession>A0ABQ2LBC1</accession>
<evidence type="ECO:0000313" key="2">
    <source>
        <dbReference type="Proteomes" id="UP000602381"/>
    </source>
</evidence>
<protein>
    <submittedName>
        <fullName evidence="1">Uncharacterized protein</fullName>
    </submittedName>
</protein>
<dbReference type="Proteomes" id="UP000602381">
    <property type="component" value="Unassembled WGS sequence"/>
</dbReference>
<keyword evidence="2" id="KW-1185">Reference proteome</keyword>
<gene>
    <name evidence="1" type="ORF">GCM10007972_10540</name>
</gene>
<comment type="caution">
    <text evidence="1">The sequence shown here is derived from an EMBL/GenBank/DDBJ whole genome shotgun (WGS) entry which is preliminary data.</text>
</comment>
<sequence>MPVFGNIGLRTDLACRPVSVNFRAIGKILTVALYHLITIVKIDAVIVVAEAGPKAWKYGLQGADAALILQPGTT</sequence>
<organism evidence="1 2">
    <name type="scientific">Iodidimonas muriae</name>
    <dbReference type="NCBI Taxonomy" id="261467"/>
    <lineage>
        <taxon>Bacteria</taxon>
        <taxon>Pseudomonadati</taxon>
        <taxon>Pseudomonadota</taxon>
        <taxon>Alphaproteobacteria</taxon>
        <taxon>Iodidimonadales</taxon>
        <taxon>Iodidimonadaceae</taxon>
        <taxon>Iodidimonas</taxon>
    </lineage>
</organism>
<dbReference type="EMBL" id="BMOV01000003">
    <property type="protein sequence ID" value="GGO09220.1"/>
    <property type="molecule type" value="Genomic_DNA"/>
</dbReference>
<evidence type="ECO:0000313" key="1">
    <source>
        <dbReference type="EMBL" id="GGO09220.1"/>
    </source>
</evidence>
<proteinExistence type="predicted"/>